<gene>
    <name evidence="1" type="ORF">AOPFMNJM_0639</name>
</gene>
<dbReference type="RefSeq" id="WP_238274026.1">
    <property type="nucleotide sequence ID" value="NZ_BPQR01000010.1"/>
</dbReference>
<comment type="caution">
    <text evidence="1">The sequence shown here is derived from an EMBL/GenBank/DDBJ whole genome shotgun (WGS) entry which is preliminary data.</text>
</comment>
<sequence>MPVHIEGGRRWALPAADGASSLRRLWRTVGPGALTPDLAKPLMAAVTDALAANGPGSAILTWDDGPAVIGEARATLERWGPTHPGIDVAATAALALALRGDEIAATFLADALDRLAVGAGGPHHARFARAWRARSGNTANAASAGG</sequence>
<reference evidence="1" key="1">
    <citation type="journal article" date="2021" name="Front. Microbiol.">
        <title>Comprehensive Comparative Genomics and Phenotyping of Methylobacterium Species.</title>
        <authorList>
            <person name="Alessa O."/>
            <person name="Ogura Y."/>
            <person name="Fujitani Y."/>
            <person name="Takami H."/>
            <person name="Hayashi T."/>
            <person name="Sahin N."/>
            <person name="Tani A."/>
        </authorList>
    </citation>
    <scope>NUCLEOTIDE SEQUENCE</scope>
    <source>
        <strain evidence="1">LMG 23639</strain>
    </source>
</reference>
<proteinExistence type="predicted"/>
<protein>
    <submittedName>
        <fullName evidence="1">Uncharacterized protein</fullName>
    </submittedName>
</protein>
<keyword evidence="2" id="KW-1185">Reference proteome</keyword>
<evidence type="ECO:0000313" key="2">
    <source>
        <dbReference type="Proteomes" id="UP001055102"/>
    </source>
</evidence>
<dbReference type="Proteomes" id="UP001055102">
    <property type="component" value="Unassembled WGS sequence"/>
</dbReference>
<evidence type="ECO:0000313" key="1">
    <source>
        <dbReference type="EMBL" id="GJE05341.1"/>
    </source>
</evidence>
<name>A0ABQ4SSS1_9HYPH</name>
<accession>A0ABQ4SSS1</accession>
<dbReference type="EMBL" id="BPQR01000010">
    <property type="protein sequence ID" value="GJE05341.1"/>
    <property type="molecule type" value="Genomic_DNA"/>
</dbReference>
<reference evidence="1" key="2">
    <citation type="submission" date="2021-08" db="EMBL/GenBank/DDBJ databases">
        <authorList>
            <person name="Tani A."/>
            <person name="Ola A."/>
            <person name="Ogura Y."/>
            <person name="Katsura K."/>
            <person name="Hayashi T."/>
        </authorList>
    </citation>
    <scope>NUCLEOTIDE SEQUENCE</scope>
    <source>
        <strain evidence="1">LMG 23639</strain>
    </source>
</reference>
<organism evidence="1 2">
    <name type="scientific">Methylobacterium jeotgali</name>
    <dbReference type="NCBI Taxonomy" id="381630"/>
    <lineage>
        <taxon>Bacteria</taxon>
        <taxon>Pseudomonadati</taxon>
        <taxon>Pseudomonadota</taxon>
        <taxon>Alphaproteobacteria</taxon>
        <taxon>Hyphomicrobiales</taxon>
        <taxon>Methylobacteriaceae</taxon>
        <taxon>Methylobacterium</taxon>
    </lineage>
</organism>